<protein>
    <submittedName>
        <fullName evidence="2">Uncharacterized protein</fullName>
    </submittedName>
</protein>
<dbReference type="Proteomes" id="UP000807825">
    <property type="component" value="Unassembled WGS sequence"/>
</dbReference>
<evidence type="ECO:0000313" key="2">
    <source>
        <dbReference type="EMBL" id="MBI5249086.1"/>
    </source>
</evidence>
<keyword evidence="1" id="KW-0812">Transmembrane</keyword>
<dbReference type="AlphaFoldDB" id="A0A9D6V323"/>
<comment type="caution">
    <text evidence="2">The sequence shown here is derived from an EMBL/GenBank/DDBJ whole genome shotgun (WGS) entry which is preliminary data.</text>
</comment>
<evidence type="ECO:0000256" key="1">
    <source>
        <dbReference type="SAM" id="Phobius"/>
    </source>
</evidence>
<keyword evidence="1" id="KW-0472">Membrane</keyword>
<sequence>MRILFWLEKDLVPKFGRENDLAPMFGLEKFLDRKLFAFENVGVRAVFALEKVRVDRLADPEPPTFKDLERAEFTLERWILAEETFGLLGTNRLWLGVFCGVVIAFCLNRFWFQAF</sequence>
<reference evidence="2" key="1">
    <citation type="submission" date="2020-07" db="EMBL/GenBank/DDBJ databases">
        <title>Huge and variable diversity of episymbiotic CPR bacteria and DPANN archaea in groundwater ecosystems.</title>
        <authorList>
            <person name="He C.Y."/>
            <person name="Keren R."/>
            <person name="Whittaker M."/>
            <person name="Farag I.F."/>
            <person name="Doudna J."/>
            <person name="Cate J.H.D."/>
            <person name="Banfield J.F."/>
        </authorList>
    </citation>
    <scope>NUCLEOTIDE SEQUENCE</scope>
    <source>
        <strain evidence="2">NC_groundwater_1664_Pr3_B-0.1um_52_9</strain>
    </source>
</reference>
<organism evidence="2 3">
    <name type="scientific">Desulfomonile tiedjei</name>
    <dbReference type="NCBI Taxonomy" id="2358"/>
    <lineage>
        <taxon>Bacteria</taxon>
        <taxon>Pseudomonadati</taxon>
        <taxon>Thermodesulfobacteriota</taxon>
        <taxon>Desulfomonilia</taxon>
        <taxon>Desulfomonilales</taxon>
        <taxon>Desulfomonilaceae</taxon>
        <taxon>Desulfomonile</taxon>
    </lineage>
</organism>
<proteinExistence type="predicted"/>
<evidence type="ECO:0000313" key="3">
    <source>
        <dbReference type="Proteomes" id="UP000807825"/>
    </source>
</evidence>
<keyword evidence="1" id="KW-1133">Transmembrane helix</keyword>
<gene>
    <name evidence="2" type="ORF">HY912_06285</name>
</gene>
<accession>A0A9D6V323</accession>
<name>A0A9D6V323_9BACT</name>
<feature type="transmembrane region" description="Helical" evidence="1">
    <location>
        <begin position="93"/>
        <end position="112"/>
    </location>
</feature>
<dbReference type="EMBL" id="JACRDE010000179">
    <property type="protein sequence ID" value="MBI5249086.1"/>
    <property type="molecule type" value="Genomic_DNA"/>
</dbReference>